<dbReference type="EMBL" id="JBDLBR010000003">
    <property type="protein sequence ID" value="MEN7537414.1"/>
    <property type="molecule type" value="Genomic_DNA"/>
</dbReference>
<protein>
    <submittedName>
        <fullName evidence="3">S4 domain-containing protein</fullName>
    </submittedName>
</protein>
<evidence type="ECO:0000313" key="4">
    <source>
        <dbReference type="Proteomes" id="UP001484535"/>
    </source>
</evidence>
<accession>A0ABV0CX20</accession>
<dbReference type="InterPro" id="IPR036986">
    <property type="entry name" value="S4_RNA-bd_sf"/>
</dbReference>
<dbReference type="Gene3D" id="3.10.290.10">
    <property type="entry name" value="RNA-binding S4 domain"/>
    <property type="match status" value="1"/>
</dbReference>
<dbReference type="RefSeq" id="WP_346784870.1">
    <property type="nucleotide sequence ID" value="NZ_JBDLBR010000003.1"/>
</dbReference>
<gene>
    <name evidence="3" type="ORF">ABDJ38_09540</name>
</gene>
<dbReference type="InterPro" id="IPR002942">
    <property type="entry name" value="S4_RNA-bd"/>
</dbReference>
<keyword evidence="4" id="KW-1185">Reference proteome</keyword>
<proteinExistence type="predicted"/>
<dbReference type="Proteomes" id="UP001484535">
    <property type="component" value="Unassembled WGS sequence"/>
</dbReference>
<dbReference type="PROSITE" id="PS50889">
    <property type="entry name" value="S4"/>
    <property type="match status" value="1"/>
</dbReference>
<comment type="caution">
    <text evidence="3">The sequence shown here is derived from an EMBL/GenBank/DDBJ whole genome shotgun (WGS) entry which is preliminary data.</text>
</comment>
<evidence type="ECO:0000256" key="1">
    <source>
        <dbReference type="PROSITE-ProRule" id="PRU00182"/>
    </source>
</evidence>
<dbReference type="SMART" id="SM00363">
    <property type="entry name" value="S4"/>
    <property type="match status" value="1"/>
</dbReference>
<keyword evidence="1" id="KW-0694">RNA-binding</keyword>
<dbReference type="SUPFAM" id="SSF55174">
    <property type="entry name" value="Alpha-L RNA-binding motif"/>
    <property type="match status" value="1"/>
</dbReference>
<dbReference type="CDD" id="cd00165">
    <property type="entry name" value="S4"/>
    <property type="match status" value="1"/>
</dbReference>
<organism evidence="3 4">
    <name type="scientific">Aurantiacibacter flavus</name>
    <dbReference type="NCBI Taxonomy" id="3145232"/>
    <lineage>
        <taxon>Bacteria</taxon>
        <taxon>Pseudomonadati</taxon>
        <taxon>Pseudomonadota</taxon>
        <taxon>Alphaproteobacteria</taxon>
        <taxon>Sphingomonadales</taxon>
        <taxon>Erythrobacteraceae</taxon>
        <taxon>Aurantiacibacter</taxon>
    </lineage>
</organism>
<dbReference type="Pfam" id="PF01479">
    <property type="entry name" value="S4"/>
    <property type="match status" value="1"/>
</dbReference>
<evidence type="ECO:0000313" key="3">
    <source>
        <dbReference type="EMBL" id="MEN7537414.1"/>
    </source>
</evidence>
<reference evidence="3 4" key="1">
    <citation type="submission" date="2024-05" db="EMBL/GenBank/DDBJ databases">
        <authorList>
            <person name="Park S."/>
        </authorList>
    </citation>
    <scope>NUCLEOTIDE SEQUENCE [LARGE SCALE GENOMIC DNA]</scope>
    <source>
        <strain evidence="3 4">DGU5</strain>
    </source>
</reference>
<sequence length="117" mass="12707">MASGGGLRLDLLLVRLRFVRTRSAAREWVERGHIRRNRQRITKAGVPICVGDVLTLPMPHHVRLIEILALPERRGPASEAQQHYRALDEGGAIAIASRVSRPASGAAGPLIEGHSAP</sequence>
<evidence type="ECO:0000259" key="2">
    <source>
        <dbReference type="SMART" id="SM00363"/>
    </source>
</evidence>
<feature type="domain" description="RNA-binding S4" evidence="2">
    <location>
        <begin position="7"/>
        <end position="71"/>
    </location>
</feature>
<name>A0ABV0CX20_9SPHN</name>